<feature type="transmembrane region" description="Helical" evidence="1">
    <location>
        <begin position="149"/>
        <end position="170"/>
    </location>
</feature>
<feature type="transmembrane region" description="Helical" evidence="1">
    <location>
        <begin position="272"/>
        <end position="289"/>
    </location>
</feature>
<dbReference type="NCBIfam" id="NF045578">
    <property type="entry name" value="export_MbnM"/>
    <property type="match status" value="1"/>
</dbReference>
<feature type="transmembrane region" description="Helical" evidence="1">
    <location>
        <begin position="127"/>
        <end position="143"/>
    </location>
</feature>
<dbReference type="AlphaFoldDB" id="A0A446CTS3"/>
<sequence>MLGQRAPGSVGAYVMLTRLVMIDLVVTMAYGAVASVTIAQAVRDGDASLTIRWAMGLAGLIGALLLGAGWITYPLLVPWVAGGDETLVTMLELAIPWFVAGAPFRMINSCAAFAFHATQRGAWVVRWKLCEVVLKLIMNVVFLDFLDAGFAGCLMASLLVHAVSTCWVLWQLRRQSGGLPVLPPLSWSRKQAVKSTWEAQRILALQLLGLLTLSLFASPTISTVTTARLDAFAAGLALAMLVFSPLAAFLRFLAIRFSGRTTADIDVLTRELLRFGVPVAALAGLLLSWGQNWLGQAVYAQQGLWWHVFVWSLAFSLPVRVAGTVLRAGLQSRGGFNEVAKADTLLGWGLGLPITAVGLALDLPILAYAFLWLPEVALVAWLAFRYRATSCVDEAPAVANENP</sequence>
<keyword evidence="1" id="KW-0472">Membrane</keyword>
<accession>A0A446CTS3</accession>
<feature type="transmembrane region" description="Helical" evidence="1">
    <location>
        <begin position="365"/>
        <end position="384"/>
    </location>
</feature>
<evidence type="ECO:0000313" key="2">
    <source>
        <dbReference type="EMBL" id="SSW71258.1"/>
    </source>
</evidence>
<name>A0A446CTS3_9BURK</name>
<proteinExistence type="predicted"/>
<dbReference type="InterPro" id="IPR054667">
    <property type="entry name" value="Export_MbnM"/>
</dbReference>
<evidence type="ECO:0000256" key="1">
    <source>
        <dbReference type="SAM" id="Phobius"/>
    </source>
</evidence>
<evidence type="ECO:0000313" key="3">
    <source>
        <dbReference type="Proteomes" id="UP000289465"/>
    </source>
</evidence>
<feature type="transmembrane region" description="Helical" evidence="1">
    <location>
        <begin position="202"/>
        <end position="225"/>
    </location>
</feature>
<feature type="transmembrane region" description="Helical" evidence="1">
    <location>
        <begin position="20"/>
        <end position="42"/>
    </location>
</feature>
<organism evidence="2 3">
    <name type="scientific">Achromobacter veterisilvae</name>
    <dbReference type="NCBI Taxonomy" id="2069367"/>
    <lineage>
        <taxon>Bacteria</taxon>
        <taxon>Pseudomonadati</taxon>
        <taxon>Pseudomonadota</taxon>
        <taxon>Betaproteobacteria</taxon>
        <taxon>Burkholderiales</taxon>
        <taxon>Alcaligenaceae</taxon>
        <taxon>Achromobacter</taxon>
    </lineage>
</organism>
<feature type="transmembrane region" description="Helical" evidence="1">
    <location>
        <begin position="342"/>
        <end position="359"/>
    </location>
</feature>
<reference evidence="2 3" key="1">
    <citation type="submission" date="2018-07" db="EMBL/GenBank/DDBJ databases">
        <authorList>
            <person name="Peeters C."/>
        </authorList>
    </citation>
    <scope>NUCLEOTIDE SEQUENCE [LARGE SCALE GENOMIC DNA]</scope>
    <source>
        <strain evidence="2 3">LMG 30378</strain>
    </source>
</reference>
<feature type="transmembrane region" description="Helical" evidence="1">
    <location>
        <begin position="54"/>
        <end position="73"/>
    </location>
</feature>
<protein>
    <submittedName>
        <fullName evidence="2">Uncharacterized protein</fullName>
    </submittedName>
</protein>
<feature type="transmembrane region" description="Helical" evidence="1">
    <location>
        <begin position="309"/>
        <end position="330"/>
    </location>
</feature>
<gene>
    <name evidence="2" type="ORF">AVE30378_04485</name>
</gene>
<dbReference type="EMBL" id="UFQC01000028">
    <property type="protein sequence ID" value="SSW71258.1"/>
    <property type="molecule type" value="Genomic_DNA"/>
</dbReference>
<keyword evidence="1" id="KW-1133">Transmembrane helix</keyword>
<keyword evidence="1" id="KW-0812">Transmembrane</keyword>
<feature type="transmembrane region" description="Helical" evidence="1">
    <location>
        <begin position="231"/>
        <end position="252"/>
    </location>
</feature>
<dbReference type="Proteomes" id="UP000289465">
    <property type="component" value="Unassembled WGS sequence"/>
</dbReference>
<feature type="transmembrane region" description="Helical" evidence="1">
    <location>
        <begin position="93"/>
        <end position="115"/>
    </location>
</feature>